<organism evidence="3 4">
    <name type="scientific">Nannochloropsis gaditana</name>
    <dbReference type="NCBI Taxonomy" id="72520"/>
    <lineage>
        <taxon>Eukaryota</taxon>
        <taxon>Sar</taxon>
        <taxon>Stramenopiles</taxon>
        <taxon>Ochrophyta</taxon>
        <taxon>Eustigmatophyceae</taxon>
        <taxon>Eustigmatales</taxon>
        <taxon>Monodopsidaceae</taxon>
        <taxon>Nannochloropsis</taxon>
    </lineage>
</organism>
<evidence type="ECO:0000313" key="4">
    <source>
        <dbReference type="Proteomes" id="UP000019335"/>
    </source>
</evidence>
<dbReference type="EMBL" id="AZIL01001546">
    <property type="protein sequence ID" value="EWM23623.1"/>
    <property type="molecule type" value="Genomic_DNA"/>
</dbReference>
<feature type="region of interest" description="Disordered" evidence="2">
    <location>
        <begin position="19"/>
        <end position="44"/>
    </location>
</feature>
<evidence type="ECO:0000256" key="1">
    <source>
        <dbReference type="SAM" id="Coils"/>
    </source>
</evidence>
<feature type="region of interest" description="Disordered" evidence="2">
    <location>
        <begin position="442"/>
        <end position="569"/>
    </location>
</feature>
<reference evidence="3 4" key="1">
    <citation type="journal article" date="2014" name="Mol. Plant">
        <title>Chromosome Scale Genome Assembly and Transcriptome Profiling of Nannochloropsis gaditana in Nitrogen Depletion.</title>
        <authorList>
            <person name="Corteggiani Carpinelli E."/>
            <person name="Telatin A."/>
            <person name="Vitulo N."/>
            <person name="Forcato C."/>
            <person name="D'Angelo M."/>
            <person name="Schiavon R."/>
            <person name="Vezzi A."/>
            <person name="Giacometti G.M."/>
            <person name="Morosinotto T."/>
            <person name="Valle G."/>
        </authorList>
    </citation>
    <scope>NUCLEOTIDE SEQUENCE [LARGE SCALE GENOMIC DNA]</scope>
    <source>
        <strain evidence="3 4">B-31</strain>
    </source>
</reference>
<name>W7TJC7_9STRA</name>
<dbReference type="AlphaFoldDB" id="W7TJC7"/>
<feature type="region of interest" description="Disordered" evidence="2">
    <location>
        <begin position="169"/>
        <end position="197"/>
    </location>
</feature>
<keyword evidence="4" id="KW-1185">Reference proteome</keyword>
<dbReference type="Proteomes" id="UP000019335">
    <property type="component" value="Chromosome 16"/>
</dbReference>
<comment type="caution">
    <text evidence="3">The sequence shown here is derived from an EMBL/GenBank/DDBJ whole genome shotgun (WGS) entry which is preliminary data.</text>
</comment>
<feature type="compositionally biased region" description="Acidic residues" evidence="2">
    <location>
        <begin position="553"/>
        <end position="569"/>
    </location>
</feature>
<evidence type="ECO:0000256" key="2">
    <source>
        <dbReference type="SAM" id="MobiDB-lite"/>
    </source>
</evidence>
<dbReference type="OrthoDB" id="10384721at2759"/>
<feature type="coiled-coil region" evidence="1">
    <location>
        <begin position="330"/>
        <end position="364"/>
    </location>
</feature>
<gene>
    <name evidence="3" type="ORF">Naga_100137g14</name>
</gene>
<sequence length="569" mass="64152">MTLAHSGSYRSTVMLRPPVTTGRRRASECSTVEGPSYPYPRPPSRVKAAIPSGSTRGVNAAPATIQHAQVKLAAFQEQLKAYMDLDRGNGPLVRALDKREALQGKRAQFFALLQHLLKTQESLSASKVWLCVEKERQLELLSRRCELQIQQTQNQRRIRELLLRTDPKLSDNAAHNKSSSKSSKSSKSGLSSQSPSLQDRELPAALAHLRRVAFLETVEIIARTVQEQAAGYRTLAREYVPTLLEEDREQRENFEWASRVVPKLVEGMRGWVEENEGTRKKALARFLRRRREFKALQDMRRHVEGTVKPAAARAEEDLQLMAGKFDSDVALVRERAREGVEEEIEKLRRKVEERQGAWEELEKAQAAIEVGFAARVQEGEEQMARLKTEEEEWAVMRTEARDFFQRALKTVRDRLKAFETQRHADLLGIADMMELYEFMKEEEGGGKGRRAEGEESSGGGRYESDTDEEEGEGEEMTGGGGREESYEEEQGGEGGGYDVEDVEGEDDREGAEEEAGGYEDEEVAGPGRYESDEEIRIGYGREGYSEEVGYNSEGEEEERGQEESSDEGG</sequence>
<keyword evidence="1" id="KW-0175">Coiled coil</keyword>
<accession>W7TJC7</accession>
<feature type="compositionally biased region" description="Acidic residues" evidence="2">
    <location>
        <begin position="498"/>
        <end position="523"/>
    </location>
</feature>
<proteinExistence type="predicted"/>
<evidence type="ECO:0000313" key="3">
    <source>
        <dbReference type="EMBL" id="EWM23623.1"/>
    </source>
</evidence>
<feature type="compositionally biased region" description="Low complexity" evidence="2">
    <location>
        <begin position="177"/>
        <end position="196"/>
    </location>
</feature>
<feature type="compositionally biased region" description="Acidic residues" evidence="2">
    <location>
        <begin position="465"/>
        <end position="475"/>
    </location>
</feature>
<protein>
    <submittedName>
        <fullName evidence="3">Uncharacterized protein</fullName>
    </submittedName>
</protein>
<feature type="compositionally biased region" description="Basic and acidic residues" evidence="2">
    <location>
        <begin position="442"/>
        <end position="453"/>
    </location>
</feature>